<dbReference type="EMBL" id="AP018821">
    <property type="protein sequence ID" value="BBF72583.1"/>
    <property type="molecule type" value="Genomic_DNA"/>
</dbReference>
<name>A0ABN5WR71_9SPHN</name>
<gene>
    <name evidence="1" type="ORF">SBA_pBAR3_1500</name>
</gene>
<keyword evidence="2" id="KW-1185">Reference proteome</keyword>
<proteinExistence type="predicted"/>
<accession>A0ABN5WR71</accession>
<evidence type="ECO:0000313" key="1">
    <source>
        <dbReference type="EMBL" id="BBF72583.1"/>
    </source>
</evidence>
<geneLocation type="plasmid" evidence="1 2">
    <name>pBAR3</name>
</geneLocation>
<sequence length="58" mass="6544">MALQEAETLRQRYGRHVLQGLVNEIFQAARAKDESRLAKLEKVRAVLAAEQSDYGDTV</sequence>
<dbReference type="Proteomes" id="UP001059971">
    <property type="component" value="Plasmid pBAR3"/>
</dbReference>
<protein>
    <submittedName>
        <fullName evidence="1">Uncharacterized protein</fullName>
    </submittedName>
</protein>
<evidence type="ECO:0000313" key="2">
    <source>
        <dbReference type="Proteomes" id="UP001059971"/>
    </source>
</evidence>
<reference evidence="1" key="1">
    <citation type="submission" date="2018-07" db="EMBL/GenBank/DDBJ databases">
        <title>Complete genome sequence of Sphingomonas bisphenolicum strain AO1, a bisphenol A degradative bacterium isolated from Japanese farm field.</title>
        <authorList>
            <person name="Murakami M."/>
            <person name="Koh M."/>
            <person name="Koba S."/>
            <person name="Matsumura Y."/>
        </authorList>
    </citation>
    <scope>NUCLEOTIDE SEQUENCE</scope>
    <source>
        <strain evidence="1">AO1</strain>
        <plasmid evidence="1">pBAR3</plasmid>
    </source>
</reference>
<keyword evidence="1" id="KW-0614">Plasmid</keyword>
<dbReference type="RefSeq" id="WP_165362028.1">
    <property type="nucleotide sequence ID" value="NZ_AP018821.1"/>
</dbReference>
<organism evidence="1 2">
    <name type="scientific">Sphingomonas bisphenolicum</name>
    <dbReference type="NCBI Taxonomy" id="296544"/>
    <lineage>
        <taxon>Bacteria</taxon>
        <taxon>Pseudomonadati</taxon>
        <taxon>Pseudomonadota</taxon>
        <taxon>Alphaproteobacteria</taxon>
        <taxon>Sphingomonadales</taxon>
        <taxon>Sphingomonadaceae</taxon>
        <taxon>Sphingomonas</taxon>
    </lineage>
</organism>